<proteinExistence type="predicted"/>
<comment type="caution">
    <text evidence="1">The sequence shown here is derived from an EMBL/GenBank/DDBJ whole genome shotgun (WGS) entry which is preliminary data.</text>
</comment>
<protein>
    <submittedName>
        <fullName evidence="1">Uncharacterized protein</fullName>
    </submittedName>
</protein>
<reference evidence="1 2" key="1">
    <citation type="journal article" date="2010" name="J. Bacteriol.">
        <title>Genome sequences of Pelagibaca bermudensis HTCC2601T and Maritimibacter alkaliphilus HTCC2654T, the type strains of two marine Roseobacter genera.</title>
        <authorList>
            <person name="Thrash J.C."/>
            <person name="Cho J.C."/>
            <person name="Ferriera S."/>
            <person name="Johnson J."/>
            <person name="Vergin K.L."/>
            <person name="Giovannoni S.J."/>
        </authorList>
    </citation>
    <scope>NUCLEOTIDE SEQUENCE [LARGE SCALE GENOMIC DNA]</scope>
    <source>
        <strain evidence="1 2">HTCC2654</strain>
    </source>
</reference>
<organism evidence="1 2">
    <name type="scientific">Maritimibacter alkaliphilus HTCC2654</name>
    <dbReference type="NCBI Taxonomy" id="314271"/>
    <lineage>
        <taxon>Bacteria</taxon>
        <taxon>Pseudomonadati</taxon>
        <taxon>Pseudomonadota</taxon>
        <taxon>Alphaproteobacteria</taxon>
        <taxon>Rhodobacterales</taxon>
        <taxon>Roseobacteraceae</taxon>
        <taxon>Maritimibacter</taxon>
    </lineage>
</organism>
<dbReference type="OrthoDB" id="7581025at2"/>
<evidence type="ECO:0000313" key="2">
    <source>
        <dbReference type="Proteomes" id="UP000002931"/>
    </source>
</evidence>
<dbReference type="AlphaFoldDB" id="A3VBF3"/>
<dbReference type="NCBIfam" id="NF047331">
    <property type="entry name" value="phage_HTJ"/>
    <property type="match status" value="1"/>
</dbReference>
<dbReference type="RefSeq" id="WP_008333603.1">
    <property type="nucleotide sequence ID" value="NZ_CH902578.1"/>
</dbReference>
<evidence type="ECO:0000313" key="1">
    <source>
        <dbReference type="EMBL" id="EAQ14286.1"/>
    </source>
</evidence>
<keyword evidence="2" id="KW-1185">Reference proteome</keyword>
<dbReference type="Proteomes" id="UP000002931">
    <property type="component" value="Unassembled WGS sequence"/>
</dbReference>
<dbReference type="STRING" id="314271.RB2654_16491"/>
<dbReference type="HOGENOM" id="CLU_2807358_0_0_5"/>
<gene>
    <name evidence="1" type="ORF">RB2654_16491</name>
</gene>
<name>A3VBF3_9RHOB</name>
<dbReference type="EMBL" id="AAMT01000002">
    <property type="protein sequence ID" value="EAQ14286.1"/>
    <property type="molecule type" value="Genomic_DNA"/>
</dbReference>
<sequence>MADYTETDLAAIRSAISKGARSVQMNGERVEFRSLSEMQRIERKIMEDLGLSATTRIQVPTTKSGWR</sequence>
<accession>A3VBF3</accession>